<evidence type="ECO:0000313" key="3">
    <source>
        <dbReference type="Proteomes" id="UP000306409"/>
    </source>
</evidence>
<keyword evidence="2" id="KW-0547">Nucleotide-binding</keyword>
<sequence>MLVGFSVKNFKSFKEPQSISFIASKISRHKEHTFLAGNKKILKSGLIYGANAGGKSNLIKAVHFSREIVLFGLDSVDLNKKYFRIDKEEYKKPGVFEYRIIINQNEYSYGIAISYFKKEIISEWLVRIEKNGEETYLFNRNVDESGVSHIESEIAHGTQEENTRMRIYLEDFGENISESFRRKTILSDIALRGNDKQKVFAEIAGVYQWFTNIIVIFPNSKYNGLNEVATDNDKKLFFSKIMSYFDTGIESIEGQCQAMDFDKILEDLPREELERIKIDISNEASENPIMFKLDNQVFILRKDENGDIIYNKMLLNHGNSEDLFEYADESDGTKRLFDLVPLFYENKRNSVIMIDEIDRSLHTVLIRRFLERFYSITKDSNCQLIATTHDSNLLDLELLRQDEIWFVERQEDHSSRIYSLNKFKERFDKRIEKDYLLGRYGAIPIFDEEKF</sequence>
<organism evidence="2 3">
    <name type="scientific">Ruminiclostridium herbifermentans</name>
    <dbReference type="NCBI Taxonomy" id="2488810"/>
    <lineage>
        <taxon>Bacteria</taxon>
        <taxon>Bacillati</taxon>
        <taxon>Bacillota</taxon>
        <taxon>Clostridia</taxon>
        <taxon>Eubacteriales</taxon>
        <taxon>Oscillospiraceae</taxon>
        <taxon>Ruminiclostridium</taxon>
    </lineage>
</organism>
<dbReference type="InterPro" id="IPR003959">
    <property type="entry name" value="ATPase_AAA_core"/>
</dbReference>
<dbReference type="OrthoDB" id="9809324at2"/>
<dbReference type="SUPFAM" id="SSF52540">
    <property type="entry name" value="P-loop containing nucleoside triphosphate hydrolases"/>
    <property type="match status" value="1"/>
</dbReference>
<dbReference type="RefSeq" id="WP_137696710.1">
    <property type="nucleotide sequence ID" value="NZ_CP061336.1"/>
</dbReference>
<dbReference type="Pfam" id="PF13304">
    <property type="entry name" value="AAA_21"/>
    <property type="match status" value="2"/>
</dbReference>
<dbReference type="PANTHER" id="PTHR40396">
    <property type="entry name" value="ATPASE-LIKE PROTEIN"/>
    <property type="match status" value="1"/>
</dbReference>
<dbReference type="Proteomes" id="UP000306409">
    <property type="component" value="Chromosome"/>
</dbReference>
<name>A0A4U7JH90_9FIRM</name>
<dbReference type="PANTHER" id="PTHR40396:SF1">
    <property type="entry name" value="ATPASE AAA-TYPE CORE DOMAIN-CONTAINING PROTEIN"/>
    <property type="match status" value="1"/>
</dbReference>
<dbReference type="GO" id="GO:0016887">
    <property type="term" value="F:ATP hydrolysis activity"/>
    <property type="evidence" value="ECO:0007669"/>
    <property type="project" value="InterPro"/>
</dbReference>
<proteinExistence type="predicted"/>
<gene>
    <name evidence="2" type="ORF">EHE19_013845</name>
</gene>
<evidence type="ECO:0000259" key="1">
    <source>
        <dbReference type="Pfam" id="PF13304"/>
    </source>
</evidence>
<feature type="domain" description="ATPase AAA-type core" evidence="1">
    <location>
        <begin position="292"/>
        <end position="395"/>
    </location>
</feature>
<dbReference type="AlphaFoldDB" id="A0A4U7JH90"/>
<dbReference type="EMBL" id="CP061336">
    <property type="protein sequence ID" value="QNU65963.1"/>
    <property type="molecule type" value="Genomic_DNA"/>
</dbReference>
<dbReference type="InterPro" id="IPR027417">
    <property type="entry name" value="P-loop_NTPase"/>
</dbReference>
<reference evidence="2 3" key="1">
    <citation type="submission" date="2020-09" db="EMBL/GenBank/DDBJ databases">
        <title>Characterization and genome sequencing of Ruminiclostridium sp. nov. MA18.</title>
        <authorList>
            <person name="Rettenmaier R."/>
            <person name="Kowollik M.-L."/>
            <person name="Liebl W."/>
            <person name="Zverlov V."/>
        </authorList>
    </citation>
    <scope>NUCLEOTIDE SEQUENCE [LARGE SCALE GENOMIC DNA]</scope>
    <source>
        <strain evidence="2 3">MA18</strain>
    </source>
</reference>
<evidence type="ECO:0000313" key="2">
    <source>
        <dbReference type="EMBL" id="QNU65963.1"/>
    </source>
</evidence>
<dbReference type="KEGG" id="rher:EHE19_013845"/>
<keyword evidence="2" id="KW-0067">ATP-binding</keyword>
<protein>
    <submittedName>
        <fullName evidence="2">ATP-binding protein</fullName>
    </submittedName>
</protein>
<dbReference type="Gene3D" id="3.40.50.300">
    <property type="entry name" value="P-loop containing nucleotide triphosphate hydrolases"/>
    <property type="match status" value="1"/>
</dbReference>
<keyword evidence="3" id="KW-1185">Reference proteome</keyword>
<dbReference type="GO" id="GO:0005524">
    <property type="term" value="F:ATP binding"/>
    <property type="evidence" value="ECO:0007669"/>
    <property type="project" value="UniProtKB-KW"/>
</dbReference>
<feature type="domain" description="ATPase AAA-type core" evidence="1">
    <location>
        <begin position="47"/>
        <end position="148"/>
    </location>
</feature>
<accession>A0A4U7JH90</accession>